<organism evidence="10 11">
    <name type="scientific">Leucobacter viscericola</name>
    <dbReference type="NCBI Taxonomy" id="2714935"/>
    <lineage>
        <taxon>Bacteria</taxon>
        <taxon>Bacillati</taxon>
        <taxon>Actinomycetota</taxon>
        <taxon>Actinomycetes</taxon>
        <taxon>Micrococcales</taxon>
        <taxon>Microbacteriaceae</taxon>
        <taxon>Leucobacter</taxon>
    </lineage>
</organism>
<proteinExistence type="predicted"/>
<evidence type="ECO:0000256" key="8">
    <source>
        <dbReference type="ARBA" id="ARBA00023136"/>
    </source>
</evidence>
<dbReference type="Pfam" id="PF13506">
    <property type="entry name" value="Glyco_transf_21"/>
    <property type="match status" value="1"/>
</dbReference>
<evidence type="ECO:0000256" key="1">
    <source>
        <dbReference type="ARBA" id="ARBA00004141"/>
    </source>
</evidence>
<dbReference type="GO" id="GO:0016020">
    <property type="term" value="C:membrane"/>
    <property type="evidence" value="ECO:0007669"/>
    <property type="project" value="UniProtKB-SubCell"/>
</dbReference>
<name>A0A6G7XBZ2_9MICO</name>
<keyword evidence="5 10" id="KW-0808">Transferase</keyword>
<keyword evidence="11" id="KW-1185">Reference proteome</keyword>
<accession>A0A6G7XBZ2</accession>
<evidence type="ECO:0000256" key="3">
    <source>
        <dbReference type="ARBA" id="ARBA00004991"/>
    </source>
</evidence>
<reference evidence="10 11" key="1">
    <citation type="submission" date="2020-03" db="EMBL/GenBank/DDBJ databases">
        <title>Leucobacter sp. nov., isolated from beetles.</title>
        <authorList>
            <person name="Hyun D.-W."/>
            <person name="Bae J.-W."/>
        </authorList>
    </citation>
    <scope>NUCLEOTIDE SEQUENCE [LARGE SCALE GENOMIC DNA]</scope>
    <source>
        <strain evidence="10 11">HDW9C</strain>
    </source>
</reference>
<evidence type="ECO:0000256" key="2">
    <source>
        <dbReference type="ARBA" id="ARBA00004760"/>
    </source>
</evidence>
<dbReference type="GO" id="GO:0006679">
    <property type="term" value="P:glucosylceramide biosynthetic process"/>
    <property type="evidence" value="ECO:0007669"/>
    <property type="project" value="TreeGrafter"/>
</dbReference>
<comment type="subcellular location">
    <subcellularLocation>
        <location evidence="1">Membrane</location>
        <topology evidence="1">Multi-pass membrane protein</topology>
    </subcellularLocation>
</comment>
<keyword evidence="7 9" id="KW-1133">Transmembrane helix</keyword>
<comment type="pathway">
    <text evidence="3">Sphingolipid metabolism.</text>
</comment>
<dbReference type="InterPro" id="IPR029044">
    <property type="entry name" value="Nucleotide-diphossugar_trans"/>
</dbReference>
<dbReference type="RefSeq" id="WP_166287456.1">
    <property type="nucleotide sequence ID" value="NZ_CP049863.1"/>
</dbReference>
<evidence type="ECO:0000313" key="11">
    <source>
        <dbReference type="Proteomes" id="UP000502677"/>
    </source>
</evidence>
<comment type="pathway">
    <text evidence="2">Lipid metabolism; sphingolipid metabolism.</text>
</comment>
<dbReference type="GO" id="GO:0008120">
    <property type="term" value="F:ceramide glucosyltransferase activity"/>
    <property type="evidence" value="ECO:0007669"/>
    <property type="project" value="TreeGrafter"/>
</dbReference>
<evidence type="ECO:0000256" key="6">
    <source>
        <dbReference type="ARBA" id="ARBA00022692"/>
    </source>
</evidence>
<keyword evidence="6 9" id="KW-0812">Transmembrane</keyword>
<evidence type="ECO:0000256" key="5">
    <source>
        <dbReference type="ARBA" id="ARBA00022679"/>
    </source>
</evidence>
<dbReference type="InterPro" id="IPR025993">
    <property type="entry name" value="Ceramide_glucosylTrfase"/>
</dbReference>
<protein>
    <submittedName>
        <fullName evidence="10">Ceramide glucosyltransferase</fullName>
    </submittedName>
</protein>
<evidence type="ECO:0000256" key="9">
    <source>
        <dbReference type="SAM" id="Phobius"/>
    </source>
</evidence>
<sequence length="392" mass="42838">MRVSRWAVGAMVGGYAVTFVAKFALALRAKRRFPAPQLERSDEAKHCSDVTVVQPILSGDPGLERTLGHNLSIVPDARFVWLVDEADREGRRVTERLQKDNPNSQINIVLCPPAPTGVSPKSFKLGLATRDRSGTFLVLDDDTQLTAEGAAALIEALERCDLSTGLPQYDHAAGFPGKVLSQFVNNSSALTYVALSALGEPRSINGMAYALRSETLERIGGFAAIERELTDDLALARLLHDHGGCIIQTPYPQHVSTDVRGAQHYTELMHRWMRFALVLVARESPGARTFIAAMYGLPPLALAGSLLLGVAKLFRGELRPLGVVLGLLMMRAAGIATLQRRISGGVQWRPIASITAELLTPLHLMHAMVKPTIIWRGQRWRLRLDGTFSVAE</sequence>
<dbReference type="EMBL" id="CP049863">
    <property type="protein sequence ID" value="QIK61888.1"/>
    <property type="molecule type" value="Genomic_DNA"/>
</dbReference>
<dbReference type="PANTHER" id="PTHR12726:SF0">
    <property type="entry name" value="CERAMIDE GLUCOSYLTRANSFERASE"/>
    <property type="match status" value="1"/>
</dbReference>
<feature type="transmembrane region" description="Helical" evidence="9">
    <location>
        <begin position="6"/>
        <end position="27"/>
    </location>
</feature>
<dbReference type="SUPFAM" id="SSF53448">
    <property type="entry name" value="Nucleotide-diphospho-sugar transferases"/>
    <property type="match status" value="1"/>
</dbReference>
<keyword evidence="8 9" id="KW-0472">Membrane</keyword>
<dbReference type="AlphaFoldDB" id="A0A6G7XBZ2"/>
<dbReference type="Proteomes" id="UP000502677">
    <property type="component" value="Chromosome"/>
</dbReference>
<gene>
    <name evidence="10" type="ORF">G7068_00655</name>
</gene>
<dbReference type="KEGG" id="lvi:G7068_00655"/>
<evidence type="ECO:0000256" key="4">
    <source>
        <dbReference type="ARBA" id="ARBA00022676"/>
    </source>
</evidence>
<evidence type="ECO:0000256" key="7">
    <source>
        <dbReference type="ARBA" id="ARBA00022989"/>
    </source>
</evidence>
<evidence type="ECO:0000313" key="10">
    <source>
        <dbReference type="EMBL" id="QIK61888.1"/>
    </source>
</evidence>
<dbReference type="PANTHER" id="PTHR12726">
    <property type="entry name" value="CERAMIDE GLUCOSYLTRANSFERASE"/>
    <property type="match status" value="1"/>
</dbReference>
<keyword evidence="4" id="KW-0328">Glycosyltransferase</keyword>